<dbReference type="EMBL" id="JAGETV010000005">
    <property type="protein sequence ID" value="MBO1926769.1"/>
    <property type="molecule type" value="Genomic_DNA"/>
</dbReference>
<dbReference type="PANTHER" id="PTHR43436">
    <property type="entry name" value="ARAC-FAMILY TRANSCRIPTIONAL REGULATOR"/>
    <property type="match status" value="1"/>
</dbReference>
<dbReference type="PROSITE" id="PS00041">
    <property type="entry name" value="HTH_ARAC_FAMILY_1"/>
    <property type="match status" value="1"/>
</dbReference>
<dbReference type="InterPro" id="IPR009057">
    <property type="entry name" value="Homeodomain-like_sf"/>
</dbReference>
<dbReference type="SMART" id="SM00342">
    <property type="entry name" value="HTH_ARAC"/>
    <property type="match status" value="1"/>
</dbReference>
<dbReference type="RefSeq" id="WP_208148217.1">
    <property type="nucleotide sequence ID" value="NZ_JAGETV010000005.1"/>
</dbReference>
<dbReference type="SUPFAM" id="SSF46689">
    <property type="entry name" value="Homeodomain-like"/>
    <property type="match status" value="2"/>
</dbReference>
<keyword evidence="1" id="KW-0805">Transcription regulation</keyword>
<protein>
    <submittedName>
        <fullName evidence="5">Helix-turn-helix domain-containing protein</fullName>
    </submittedName>
</protein>
<dbReference type="Pfam" id="PF12833">
    <property type="entry name" value="HTH_18"/>
    <property type="match status" value="1"/>
</dbReference>
<evidence type="ECO:0000256" key="3">
    <source>
        <dbReference type="ARBA" id="ARBA00023163"/>
    </source>
</evidence>
<accession>A0ABS3Q477</accession>
<dbReference type="PANTHER" id="PTHR43436:SF1">
    <property type="entry name" value="TRANSCRIPTIONAL REGULATORY PROTEIN"/>
    <property type="match status" value="1"/>
</dbReference>
<evidence type="ECO:0000259" key="4">
    <source>
        <dbReference type="PROSITE" id="PS01124"/>
    </source>
</evidence>
<reference evidence="5 6" key="1">
    <citation type="submission" date="2021-03" db="EMBL/GenBank/DDBJ databases">
        <title>Thiomicrorhabdus sp.nov.,novel sulfur-oxidizing bacteria isolated from coastal sediment.</title>
        <authorList>
            <person name="Liu X."/>
        </authorList>
    </citation>
    <scope>NUCLEOTIDE SEQUENCE [LARGE SCALE GENOMIC DNA]</scope>
    <source>
        <strain evidence="5 6">6S2-11</strain>
    </source>
</reference>
<dbReference type="Gene3D" id="1.10.10.60">
    <property type="entry name" value="Homeodomain-like"/>
    <property type="match status" value="2"/>
</dbReference>
<evidence type="ECO:0000256" key="1">
    <source>
        <dbReference type="ARBA" id="ARBA00023015"/>
    </source>
</evidence>
<dbReference type="InterPro" id="IPR018060">
    <property type="entry name" value="HTH_AraC"/>
</dbReference>
<gene>
    <name evidence="5" type="ORF">J3998_04205</name>
</gene>
<proteinExistence type="predicted"/>
<name>A0ABS3Q477_9GAMM</name>
<keyword evidence="6" id="KW-1185">Reference proteome</keyword>
<feature type="domain" description="HTH araC/xylS-type" evidence="4">
    <location>
        <begin position="55"/>
        <end position="153"/>
    </location>
</feature>
<evidence type="ECO:0000313" key="6">
    <source>
        <dbReference type="Proteomes" id="UP000664835"/>
    </source>
</evidence>
<organism evidence="5 6">
    <name type="scientific">Thiomicrorhabdus marina</name>
    <dbReference type="NCBI Taxonomy" id="2818442"/>
    <lineage>
        <taxon>Bacteria</taxon>
        <taxon>Pseudomonadati</taxon>
        <taxon>Pseudomonadota</taxon>
        <taxon>Gammaproteobacteria</taxon>
        <taxon>Thiotrichales</taxon>
        <taxon>Piscirickettsiaceae</taxon>
        <taxon>Thiomicrorhabdus</taxon>
    </lineage>
</organism>
<keyword evidence="3" id="KW-0804">Transcription</keyword>
<dbReference type="PROSITE" id="PS01124">
    <property type="entry name" value="HTH_ARAC_FAMILY_2"/>
    <property type="match status" value="1"/>
</dbReference>
<dbReference type="InterPro" id="IPR009594">
    <property type="entry name" value="Tscrpt_reg_HTH_AraC_N"/>
</dbReference>
<evidence type="ECO:0000256" key="2">
    <source>
        <dbReference type="ARBA" id="ARBA00023125"/>
    </source>
</evidence>
<keyword evidence="2" id="KW-0238">DNA-binding</keyword>
<dbReference type="InterPro" id="IPR018062">
    <property type="entry name" value="HTH_AraC-typ_CS"/>
</dbReference>
<dbReference type="Proteomes" id="UP000664835">
    <property type="component" value="Unassembled WGS sequence"/>
</dbReference>
<sequence>MDSVCRLVNTLESPEKIKVLAPVYLKEILYYLLKGEGGKFVRHYMKEGSSAQKVVQAITLIKDQFTESLNVSDLADQVGMSESSLYSIFKKITNMSPLQFQKTLRLQTAKQLLTLNNLPVNETAYKVGYESPSQFSREYSRMYGVSPKADAMKVPAV</sequence>
<dbReference type="Pfam" id="PF06719">
    <property type="entry name" value="AraC_N"/>
    <property type="match status" value="1"/>
</dbReference>
<comment type="caution">
    <text evidence="5">The sequence shown here is derived from an EMBL/GenBank/DDBJ whole genome shotgun (WGS) entry which is preliminary data.</text>
</comment>
<evidence type="ECO:0000313" key="5">
    <source>
        <dbReference type="EMBL" id="MBO1926769.1"/>
    </source>
</evidence>